<dbReference type="SMART" id="SM00062">
    <property type="entry name" value="PBPb"/>
    <property type="match status" value="1"/>
</dbReference>
<dbReference type="PANTHER" id="PTHR43289:SF34">
    <property type="entry name" value="SERINE_THREONINE-PROTEIN KINASE YBDM-RELATED"/>
    <property type="match status" value="1"/>
</dbReference>
<dbReference type="SUPFAM" id="SSF56112">
    <property type="entry name" value="Protein kinase-like (PK-like)"/>
    <property type="match status" value="1"/>
</dbReference>
<dbReference type="Gene3D" id="3.30.200.20">
    <property type="entry name" value="Phosphorylase Kinase, domain 1"/>
    <property type="match status" value="1"/>
</dbReference>
<keyword evidence="2" id="KW-0808">Transferase</keyword>
<dbReference type="Pfam" id="PF00497">
    <property type="entry name" value="SBP_bac_3"/>
    <property type="match status" value="1"/>
</dbReference>
<feature type="domain" description="Protein kinase" evidence="8">
    <location>
        <begin position="24"/>
        <end position="277"/>
    </location>
</feature>
<dbReference type="EMBL" id="SZQA01000002">
    <property type="protein sequence ID" value="TKK91073.1"/>
    <property type="molecule type" value="Genomic_DNA"/>
</dbReference>
<dbReference type="AlphaFoldDB" id="A0A4V5V064"/>
<dbReference type="InterPro" id="IPR001638">
    <property type="entry name" value="Solute-binding_3/MltF_N"/>
</dbReference>
<keyword evidence="6" id="KW-0067">ATP-binding</keyword>
<keyword evidence="7" id="KW-0472">Membrane</keyword>
<dbReference type="Proteomes" id="UP000308705">
    <property type="component" value="Unassembled WGS sequence"/>
</dbReference>
<proteinExistence type="inferred from homology"/>
<dbReference type="PROSITE" id="PS00108">
    <property type="entry name" value="PROTEIN_KINASE_ST"/>
    <property type="match status" value="1"/>
</dbReference>
<dbReference type="Gene3D" id="1.10.510.10">
    <property type="entry name" value="Transferase(Phosphotransferase) domain 1"/>
    <property type="match status" value="1"/>
</dbReference>
<dbReference type="InterPro" id="IPR000719">
    <property type="entry name" value="Prot_kinase_dom"/>
</dbReference>
<evidence type="ECO:0000256" key="2">
    <source>
        <dbReference type="ARBA" id="ARBA00022679"/>
    </source>
</evidence>
<protein>
    <submittedName>
        <fullName evidence="9">Transporter substrate-binding domain-containing protein</fullName>
    </submittedName>
</protein>
<dbReference type="PROSITE" id="PS01039">
    <property type="entry name" value="SBP_BACTERIAL_3"/>
    <property type="match status" value="1"/>
</dbReference>
<dbReference type="InterPro" id="IPR018313">
    <property type="entry name" value="SBP_3_CS"/>
</dbReference>
<evidence type="ECO:0000256" key="5">
    <source>
        <dbReference type="ARBA" id="ARBA00022777"/>
    </source>
</evidence>
<dbReference type="GO" id="GO:0004674">
    <property type="term" value="F:protein serine/threonine kinase activity"/>
    <property type="evidence" value="ECO:0007669"/>
    <property type="project" value="TreeGrafter"/>
</dbReference>
<evidence type="ECO:0000259" key="8">
    <source>
        <dbReference type="PROSITE" id="PS50011"/>
    </source>
</evidence>
<dbReference type="CDD" id="cd14014">
    <property type="entry name" value="STKc_PknB_like"/>
    <property type="match status" value="1"/>
</dbReference>
<reference evidence="9 10" key="1">
    <citation type="submission" date="2019-04" db="EMBL/GenBank/DDBJ databases">
        <title>Herbidospora sp. NEAU-GS14.nov., a novel actinomycete isolated from soil.</title>
        <authorList>
            <person name="Han L."/>
        </authorList>
    </citation>
    <scope>NUCLEOTIDE SEQUENCE [LARGE SCALE GENOMIC DNA]</scope>
    <source>
        <strain evidence="9 10">NEAU-GS14</strain>
    </source>
</reference>
<evidence type="ECO:0000313" key="9">
    <source>
        <dbReference type="EMBL" id="TKK91073.1"/>
    </source>
</evidence>
<gene>
    <name evidence="9" type="ORF">FDA94_04810</name>
</gene>
<evidence type="ECO:0000256" key="7">
    <source>
        <dbReference type="SAM" id="Phobius"/>
    </source>
</evidence>
<dbReference type="InterPro" id="IPR011009">
    <property type="entry name" value="Kinase-like_dom_sf"/>
</dbReference>
<organism evidence="9 10">
    <name type="scientific">Herbidospora galbida</name>
    <dbReference type="NCBI Taxonomy" id="2575442"/>
    <lineage>
        <taxon>Bacteria</taxon>
        <taxon>Bacillati</taxon>
        <taxon>Actinomycetota</taxon>
        <taxon>Actinomycetes</taxon>
        <taxon>Streptosporangiales</taxon>
        <taxon>Streptosporangiaceae</taxon>
        <taxon>Herbidospora</taxon>
    </lineage>
</organism>
<dbReference type="SUPFAM" id="SSF53850">
    <property type="entry name" value="Periplasmic binding protein-like II"/>
    <property type="match status" value="1"/>
</dbReference>
<name>A0A4V5V064_9ACTN</name>
<evidence type="ECO:0000256" key="3">
    <source>
        <dbReference type="ARBA" id="ARBA00022729"/>
    </source>
</evidence>
<evidence type="ECO:0000313" key="10">
    <source>
        <dbReference type="Proteomes" id="UP000308705"/>
    </source>
</evidence>
<evidence type="ECO:0000256" key="1">
    <source>
        <dbReference type="ARBA" id="ARBA00010333"/>
    </source>
</evidence>
<dbReference type="PANTHER" id="PTHR43289">
    <property type="entry name" value="MITOGEN-ACTIVATED PROTEIN KINASE KINASE KINASE 20-RELATED"/>
    <property type="match status" value="1"/>
</dbReference>
<keyword evidence="3" id="KW-0732">Signal</keyword>
<evidence type="ECO:0000256" key="6">
    <source>
        <dbReference type="ARBA" id="ARBA00022840"/>
    </source>
</evidence>
<keyword evidence="7" id="KW-0812">Transmembrane</keyword>
<keyword evidence="4" id="KW-0547">Nucleotide-binding</keyword>
<dbReference type="PROSITE" id="PS50011">
    <property type="entry name" value="PROTEIN_KINASE_DOM"/>
    <property type="match status" value="1"/>
</dbReference>
<comment type="caution">
    <text evidence="9">The sequence shown here is derived from an EMBL/GenBank/DDBJ whole genome shotgun (WGS) entry which is preliminary data.</text>
</comment>
<keyword evidence="7" id="KW-1133">Transmembrane helix</keyword>
<feature type="transmembrane region" description="Helical" evidence="7">
    <location>
        <begin position="333"/>
        <end position="358"/>
    </location>
</feature>
<dbReference type="GO" id="GO:0005524">
    <property type="term" value="F:ATP binding"/>
    <property type="evidence" value="ECO:0007669"/>
    <property type="project" value="UniProtKB-KW"/>
</dbReference>
<comment type="similarity">
    <text evidence="1">Belongs to the bacterial solute-binding protein 3 family.</text>
</comment>
<sequence length="627" mass="66382">MTKRWETFMIEPLGSGDPKQLGPFTLSGRIGEGGQGTVYLGTDPSGERAAVKLLHVKFSGDAMARSRFARELRAAERVASFCTARVIAADLEGDTPYIASEYIDGPSLREQIDRSGPMSGDDLERLAVGTATALTAIHQAGIIHRDFKPDNVLLATDGPRVVDFGISRILDSTGTITSRAIGTPAYMAPEQVSGDDVGAYTDVFAWGATIAYAATGQAAFGAKSIAAVLNRILNHDIDLTPLPEPLRGVVAASVSKRPADRPTAGQILLRLLGHPETGDASTVVMTQGALVANPETGPFPVVKDVAGKDVDDETRAFRVPPPQKPPSKRAKKWWLPASMAAAAALVLGGVAVVVTLMVNSPDAATKASPAPSRSAPYASVLEKARRTGKLTIGVKGDLPGVGFGPGDEPPTGFEVEVGRYLAKELGAKSVEVREVTAYNRVQALTSGAVDLVVATYAWETSRNDWATLAGPYYQARNDVLVADDSNIRSAADLRGKRLCVRPGTNATEIQKWLAGQGIAMEAVKGTDAGHCMDMLRTRLVDAFPGDDIMLAGFANREAVKYRVLGLGVGSARYSVGVPKGDFETCEAVRHAIVKLFDSGTARSLLAEFFGNAVFTPDRSIPVKVPCR</sequence>
<dbReference type="Gene3D" id="3.40.190.10">
    <property type="entry name" value="Periplasmic binding protein-like II"/>
    <property type="match status" value="2"/>
</dbReference>
<accession>A0A4V5V064</accession>
<dbReference type="OrthoDB" id="3915799at2"/>
<dbReference type="InterPro" id="IPR008271">
    <property type="entry name" value="Ser/Thr_kinase_AS"/>
</dbReference>
<keyword evidence="5" id="KW-0418">Kinase</keyword>
<dbReference type="Pfam" id="PF00069">
    <property type="entry name" value="Pkinase"/>
    <property type="match status" value="1"/>
</dbReference>
<evidence type="ECO:0000256" key="4">
    <source>
        <dbReference type="ARBA" id="ARBA00022741"/>
    </source>
</evidence>
<keyword evidence="10" id="KW-1185">Reference proteome</keyword>